<organism evidence="3 4">
    <name type="scientific">Bifidobacterium thermophilum</name>
    <dbReference type="NCBI Taxonomy" id="33905"/>
    <lineage>
        <taxon>Bacteria</taxon>
        <taxon>Bacillati</taxon>
        <taxon>Actinomycetota</taxon>
        <taxon>Actinomycetes</taxon>
        <taxon>Bifidobacteriales</taxon>
        <taxon>Bifidobacteriaceae</taxon>
        <taxon>Bifidobacterium</taxon>
    </lineage>
</organism>
<feature type="region of interest" description="Disordered" evidence="1">
    <location>
        <begin position="13"/>
        <end position="36"/>
    </location>
</feature>
<dbReference type="AlphaFoldDB" id="A0A2N3QMH5"/>
<dbReference type="Proteomes" id="UP000233727">
    <property type="component" value="Unassembled WGS sequence"/>
</dbReference>
<dbReference type="RefSeq" id="WP_371836375.1">
    <property type="nucleotide sequence ID" value="NZ_PCGX01000008.1"/>
</dbReference>
<evidence type="ECO:0000313" key="3">
    <source>
        <dbReference type="EMBL" id="PKU92879.1"/>
    </source>
</evidence>
<keyword evidence="2" id="KW-1133">Transmembrane helix</keyword>
<dbReference type="Pfam" id="PF06940">
    <property type="entry name" value="DUF1287"/>
    <property type="match status" value="1"/>
</dbReference>
<dbReference type="InterPro" id="IPR009706">
    <property type="entry name" value="DUF1287"/>
</dbReference>
<evidence type="ECO:0008006" key="5">
    <source>
        <dbReference type="Google" id="ProtNLM"/>
    </source>
</evidence>
<keyword evidence="2" id="KW-0472">Membrane</keyword>
<feature type="compositionally biased region" description="Polar residues" evidence="1">
    <location>
        <begin position="18"/>
        <end position="28"/>
    </location>
</feature>
<dbReference type="EMBL" id="PCGY01000011">
    <property type="protein sequence ID" value="PKU92879.1"/>
    <property type="molecule type" value="Genomic_DNA"/>
</dbReference>
<sequence>MPQHREDINAGIRAGINADTSMDGSARTQPGGHQRSRRMVVTVTVMLVVVALIAGAFLWAQYVRRGQTGDTDGTGSNQAANLPSPSPTFTSTVDANGNGVDDYTDIVRGARKDAEAMPTYDTGYYQGGYPPSDRGACTDVVWRAFANAGYDLKAMVDADITARPQAYSRVISKPDPNIDFRRTGVLDVFFSTYGVTLGTDIHGDDWEQGDIVVFEHARHIGVVSDRRDKQGMPLIIHNMGQKQRENDYLAFRTHMAVTGHYRFDASRVPQSVIKTWSGPLPR</sequence>
<comment type="caution">
    <text evidence="3">The sequence shown here is derived from an EMBL/GenBank/DDBJ whole genome shotgun (WGS) entry which is preliminary data.</text>
</comment>
<proteinExistence type="predicted"/>
<protein>
    <recommendedName>
        <fullName evidence="5">DUF1287 domain-containing protein</fullName>
    </recommendedName>
</protein>
<reference evidence="3 4" key="1">
    <citation type="submission" date="2017-10" db="EMBL/GenBank/DDBJ databases">
        <title>Bifidobacterium genomics.</title>
        <authorList>
            <person name="Lugli G.A."/>
            <person name="Milani C."/>
            <person name="Mancabelli L."/>
        </authorList>
    </citation>
    <scope>NUCLEOTIDE SEQUENCE [LARGE SCALE GENOMIC DNA]</scope>
    <source>
        <strain evidence="3 4">1542B</strain>
    </source>
</reference>
<evidence type="ECO:0000256" key="1">
    <source>
        <dbReference type="SAM" id="MobiDB-lite"/>
    </source>
</evidence>
<feature type="region of interest" description="Disordered" evidence="1">
    <location>
        <begin position="70"/>
        <end position="91"/>
    </location>
</feature>
<dbReference type="STRING" id="33905.BTHE_0554"/>
<name>A0A2N3QMH5_9BIFI</name>
<keyword evidence="2" id="KW-0812">Transmembrane</keyword>
<evidence type="ECO:0000313" key="4">
    <source>
        <dbReference type="Proteomes" id="UP000233727"/>
    </source>
</evidence>
<gene>
    <name evidence="3" type="ORF">CQR47_0728</name>
</gene>
<feature type="compositionally biased region" description="Polar residues" evidence="1">
    <location>
        <begin position="76"/>
        <end position="91"/>
    </location>
</feature>
<dbReference type="GeneID" id="78109645"/>
<evidence type="ECO:0000256" key="2">
    <source>
        <dbReference type="SAM" id="Phobius"/>
    </source>
</evidence>
<accession>A0A2N3QMH5</accession>
<feature type="transmembrane region" description="Helical" evidence="2">
    <location>
        <begin position="39"/>
        <end position="60"/>
    </location>
</feature>